<feature type="transmembrane region" description="Helical" evidence="7">
    <location>
        <begin position="302"/>
        <end position="320"/>
    </location>
</feature>
<accession>A0A640UKU7</accession>
<feature type="transmembrane region" description="Helical" evidence="7">
    <location>
        <begin position="245"/>
        <end position="267"/>
    </location>
</feature>
<dbReference type="InterPro" id="IPR000620">
    <property type="entry name" value="EamA_dom"/>
</dbReference>
<feature type="compositionally biased region" description="Pro residues" evidence="6">
    <location>
        <begin position="1"/>
        <end position="10"/>
    </location>
</feature>
<proteinExistence type="inferred from homology"/>
<keyword evidence="5 7" id="KW-0472">Membrane</keyword>
<dbReference type="InterPro" id="IPR037185">
    <property type="entry name" value="EmrE-like"/>
</dbReference>
<dbReference type="SUPFAM" id="SSF103481">
    <property type="entry name" value="Multidrug resistance efflux transporter EmrE"/>
    <property type="match status" value="2"/>
</dbReference>
<feature type="transmembrane region" description="Helical" evidence="7">
    <location>
        <begin position="100"/>
        <end position="121"/>
    </location>
</feature>
<evidence type="ECO:0000313" key="10">
    <source>
        <dbReference type="Proteomes" id="UP000431826"/>
    </source>
</evidence>
<dbReference type="RefSeq" id="WP_246240250.1">
    <property type="nucleotide sequence ID" value="NZ_BLIR01000001.1"/>
</dbReference>
<feature type="transmembrane region" description="Helical" evidence="7">
    <location>
        <begin position="127"/>
        <end position="146"/>
    </location>
</feature>
<comment type="similarity">
    <text evidence="2">Belongs to the EamA transporter family.</text>
</comment>
<evidence type="ECO:0000256" key="3">
    <source>
        <dbReference type="ARBA" id="ARBA00022692"/>
    </source>
</evidence>
<keyword evidence="10" id="KW-1185">Reference proteome</keyword>
<dbReference type="PANTHER" id="PTHR32322:SF2">
    <property type="entry name" value="EAMA DOMAIN-CONTAINING PROTEIN"/>
    <property type="match status" value="1"/>
</dbReference>
<sequence length="322" mass="33278">MSPGTSPSPPVGSAERPAPGRTGRSGVPDPAARPAGRLAELPARVALVVVWSSGFLSGTLGLRYAAPYTFAALRFALAGLVLLAIAAIRRQRLPRGRRLLHLAVAGVLVQAVQFSSIYVGMDLGVPSGLAALIIALYPLTASLLAVPLLHERVSAGQLLGLALGLGGVALAVAEGIRLSLDCLPGLCFLALGLLGISAGTVYQKRFCGQMEPVSGNAVQLLAASLVVLVPALLAEGWDVHFTAAYWPVLLWSALVNSVIGVGLLYRLLQRHGTSQVSSLFQLVPMCTAALGALLLGQRLGPLTLAGLALATAGTLLTHRVRH</sequence>
<feature type="transmembrane region" description="Helical" evidence="7">
    <location>
        <begin position="214"/>
        <end position="233"/>
    </location>
</feature>
<dbReference type="EMBL" id="BLIR01000001">
    <property type="protein sequence ID" value="GFE36718.1"/>
    <property type="molecule type" value="Genomic_DNA"/>
</dbReference>
<feature type="transmembrane region" description="Helical" evidence="7">
    <location>
        <begin position="183"/>
        <end position="202"/>
    </location>
</feature>
<evidence type="ECO:0000256" key="6">
    <source>
        <dbReference type="SAM" id="MobiDB-lite"/>
    </source>
</evidence>
<feature type="transmembrane region" description="Helical" evidence="7">
    <location>
        <begin position="279"/>
        <end position="296"/>
    </location>
</feature>
<gene>
    <name evidence="9" type="ORF">Stube_13910</name>
</gene>
<evidence type="ECO:0000259" key="8">
    <source>
        <dbReference type="Pfam" id="PF00892"/>
    </source>
</evidence>
<evidence type="ECO:0000256" key="4">
    <source>
        <dbReference type="ARBA" id="ARBA00022989"/>
    </source>
</evidence>
<evidence type="ECO:0000256" key="1">
    <source>
        <dbReference type="ARBA" id="ARBA00004141"/>
    </source>
</evidence>
<keyword evidence="4 7" id="KW-1133">Transmembrane helix</keyword>
<evidence type="ECO:0000313" key="9">
    <source>
        <dbReference type="EMBL" id="GFE36718.1"/>
    </source>
</evidence>
<dbReference type="PANTHER" id="PTHR32322">
    <property type="entry name" value="INNER MEMBRANE TRANSPORTER"/>
    <property type="match status" value="1"/>
</dbReference>
<organism evidence="9 10">
    <name type="scientific">Streptomyces tubercidicus</name>
    <dbReference type="NCBI Taxonomy" id="47759"/>
    <lineage>
        <taxon>Bacteria</taxon>
        <taxon>Bacillati</taxon>
        <taxon>Actinomycetota</taxon>
        <taxon>Actinomycetes</taxon>
        <taxon>Kitasatosporales</taxon>
        <taxon>Streptomycetaceae</taxon>
        <taxon>Streptomyces</taxon>
    </lineage>
</organism>
<feature type="domain" description="EamA" evidence="8">
    <location>
        <begin position="184"/>
        <end position="317"/>
    </location>
</feature>
<feature type="domain" description="EamA" evidence="8">
    <location>
        <begin position="46"/>
        <end position="172"/>
    </location>
</feature>
<dbReference type="GO" id="GO:0016020">
    <property type="term" value="C:membrane"/>
    <property type="evidence" value="ECO:0007669"/>
    <property type="project" value="UniProtKB-SubCell"/>
</dbReference>
<keyword evidence="3 7" id="KW-0812">Transmembrane</keyword>
<dbReference type="AlphaFoldDB" id="A0A640UKU7"/>
<evidence type="ECO:0000256" key="5">
    <source>
        <dbReference type="ARBA" id="ARBA00023136"/>
    </source>
</evidence>
<name>A0A640UKU7_9ACTN</name>
<evidence type="ECO:0000256" key="7">
    <source>
        <dbReference type="SAM" id="Phobius"/>
    </source>
</evidence>
<feature type="transmembrane region" description="Helical" evidence="7">
    <location>
        <begin position="68"/>
        <end position="88"/>
    </location>
</feature>
<dbReference type="GeneID" id="96282546"/>
<dbReference type="Pfam" id="PF00892">
    <property type="entry name" value="EamA"/>
    <property type="match status" value="2"/>
</dbReference>
<reference evidence="9 10" key="1">
    <citation type="submission" date="2019-12" db="EMBL/GenBank/DDBJ databases">
        <title>Whole genome shotgun sequence of Streptomyces tubercidicus NBRC 13090.</title>
        <authorList>
            <person name="Ichikawa N."/>
            <person name="Kimura A."/>
            <person name="Kitahashi Y."/>
            <person name="Komaki H."/>
            <person name="Tamura T."/>
        </authorList>
    </citation>
    <scope>NUCLEOTIDE SEQUENCE [LARGE SCALE GENOMIC DNA]</scope>
    <source>
        <strain evidence="9 10">NBRC 13090</strain>
    </source>
</reference>
<protein>
    <recommendedName>
        <fullName evidence="8">EamA domain-containing protein</fullName>
    </recommendedName>
</protein>
<comment type="caution">
    <text evidence="9">The sequence shown here is derived from an EMBL/GenBank/DDBJ whole genome shotgun (WGS) entry which is preliminary data.</text>
</comment>
<evidence type="ECO:0000256" key="2">
    <source>
        <dbReference type="ARBA" id="ARBA00007362"/>
    </source>
</evidence>
<feature type="transmembrane region" description="Helical" evidence="7">
    <location>
        <begin position="158"/>
        <end position="177"/>
    </location>
</feature>
<dbReference type="Proteomes" id="UP000431826">
    <property type="component" value="Unassembled WGS sequence"/>
</dbReference>
<comment type="subcellular location">
    <subcellularLocation>
        <location evidence="1">Membrane</location>
        <topology evidence="1">Multi-pass membrane protein</topology>
    </subcellularLocation>
</comment>
<dbReference type="InterPro" id="IPR050638">
    <property type="entry name" value="AA-Vitamin_Transporters"/>
</dbReference>
<feature type="region of interest" description="Disordered" evidence="6">
    <location>
        <begin position="1"/>
        <end position="32"/>
    </location>
</feature>